<gene>
    <name evidence="2" type="ORF">MIM_c25110</name>
</gene>
<dbReference type="Pfam" id="PF13463">
    <property type="entry name" value="HTH_27"/>
    <property type="match status" value="1"/>
</dbReference>
<feature type="domain" description="HTH marR-type" evidence="1">
    <location>
        <begin position="52"/>
        <end position="102"/>
    </location>
</feature>
<dbReference type="InterPro" id="IPR036388">
    <property type="entry name" value="WH-like_DNA-bd_sf"/>
</dbReference>
<dbReference type="HOGENOM" id="CLU_122336_0_0_4"/>
<protein>
    <submittedName>
        <fullName evidence="2">Transcriptional regulator, MarR family</fullName>
    </submittedName>
</protein>
<dbReference type="STRING" id="1247726.MIM_c25110"/>
<dbReference type="Proteomes" id="UP000019095">
    <property type="component" value="Chromosome"/>
</dbReference>
<dbReference type="GO" id="GO:0003700">
    <property type="term" value="F:DNA-binding transcription factor activity"/>
    <property type="evidence" value="ECO:0007669"/>
    <property type="project" value="InterPro"/>
</dbReference>
<dbReference type="KEGG" id="amim:MIM_c25110"/>
<organism evidence="2 3">
    <name type="scientific">Advenella mimigardefordensis (strain DSM 17166 / LMG 22922 / DPN7)</name>
    <dbReference type="NCBI Taxonomy" id="1247726"/>
    <lineage>
        <taxon>Bacteria</taxon>
        <taxon>Pseudomonadati</taxon>
        <taxon>Pseudomonadota</taxon>
        <taxon>Betaproteobacteria</taxon>
        <taxon>Burkholderiales</taxon>
        <taxon>Alcaligenaceae</taxon>
    </lineage>
</organism>
<sequence length="161" mass="17662">MLLMTSKAKPGLGELLRYVGELVDEGAEAQYRAINLTYRARYTPVMRALKAGAETISDITASTYLTQGAISQSVLLMIEDGLLERHTLEDGRKTGVHLTAKGKALLKRLEQHWQVTFAAISELETEIGFPLLKVLESTALALERKGFSARLESAKSSLGKK</sequence>
<reference evidence="2 3" key="1">
    <citation type="journal article" date="2014" name="Microbiology">
        <title>Unravelling the complete genome sequence of Advenella mimigardefordensis strain DPN7T and novel insights in the catabolism of the xenobiotic polythioester precursor 3,3'-dithiodipropionate.</title>
        <authorList>
            <person name="Wubbeler J.H."/>
            <person name="Hiessl S."/>
            <person name="Schuldes J."/>
            <person name="Thurmer A."/>
            <person name="Daniel R."/>
            <person name="Steinbuchel A."/>
        </authorList>
    </citation>
    <scope>NUCLEOTIDE SEQUENCE [LARGE SCALE GENOMIC DNA]</scope>
    <source>
        <strain evidence="3">DSM 17166 / LMG 22922 / DPN7</strain>
    </source>
</reference>
<dbReference type="eggNOG" id="COG1846">
    <property type="taxonomic scope" value="Bacteria"/>
</dbReference>
<proteinExistence type="predicted"/>
<evidence type="ECO:0000313" key="2">
    <source>
        <dbReference type="EMBL" id="AHG64581.1"/>
    </source>
</evidence>
<dbReference type="AlphaFoldDB" id="W0PCU3"/>
<dbReference type="PATRIC" id="fig|1247726.3.peg.2756"/>
<evidence type="ECO:0000259" key="1">
    <source>
        <dbReference type="Pfam" id="PF13463"/>
    </source>
</evidence>
<dbReference type="InterPro" id="IPR036390">
    <property type="entry name" value="WH_DNA-bd_sf"/>
</dbReference>
<dbReference type="Gene3D" id="1.10.10.10">
    <property type="entry name" value="Winged helix-like DNA-binding domain superfamily/Winged helix DNA-binding domain"/>
    <property type="match status" value="1"/>
</dbReference>
<accession>W0PCU3</accession>
<dbReference type="InterPro" id="IPR000835">
    <property type="entry name" value="HTH_MarR-typ"/>
</dbReference>
<dbReference type="EMBL" id="CP003915">
    <property type="protein sequence ID" value="AHG64581.1"/>
    <property type="molecule type" value="Genomic_DNA"/>
</dbReference>
<name>W0PCU3_ADVMD</name>
<dbReference type="SUPFAM" id="SSF46785">
    <property type="entry name" value="Winged helix' DNA-binding domain"/>
    <property type="match status" value="1"/>
</dbReference>
<keyword evidence="3" id="KW-1185">Reference proteome</keyword>
<evidence type="ECO:0000313" key="3">
    <source>
        <dbReference type="Proteomes" id="UP000019095"/>
    </source>
</evidence>